<gene>
    <name evidence="2" type="ORF">SIID45300_02804</name>
</gene>
<keyword evidence="1" id="KW-0732">Signal</keyword>
<organism evidence="2 3">
    <name type="scientific">Candidatus Magnetaquiglobus chichijimensis</name>
    <dbReference type="NCBI Taxonomy" id="3141448"/>
    <lineage>
        <taxon>Bacteria</taxon>
        <taxon>Pseudomonadati</taxon>
        <taxon>Pseudomonadota</taxon>
        <taxon>Magnetococcia</taxon>
        <taxon>Magnetococcales</taxon>
        <taxon>Candidatus Magnetaquicoccaceae</taxon>
        <taxon>Candidatus Magnetaquiglobus</taxon>
    </lineage>
</organism>
<sequence length="449" mass="47117">MKKSILLGAAALAAVALAAPQAADAGEVKLGGYYLFRMVSTDNTPTDVAGDENANFWAQRLQLNVDMKASDKSHAHMVTRVLDGKVVEGSDQIFGGAAAAGTGALGAADWQVRQLWLETEAWGVGLKVGNMPIALNDGLLVDNDVTSYGTILLAKNFGGVTVVAADVKVDEGYAAAVAAQAAMPIDQNHKDTDLFVLSALGKIDAYDYQLTGAYLKGQNKSTTLTDITDGWIALTLSTKFQGIDLVGTAIYETGADVPATGVGTKQLEDSGTFLALRAKGAAGFGGWNGYAFYGSTDFTSPLVQNNEAKWSPTWDSSGPGSQDLMQRALTGLAGNNSATAGGNTAGFFSNESNMWGIGAGLAINAGAWTIKPSLDYAHVVEDYDLTNRTIQANYTSAWGGTVGFSTKIQEATTFDLSGTWVDPKLSTRPAAVLNADVMHYIQASVRMDF</sequence>
<name>A0ABQ0CC31_9PROT</name>
<dbReference type="EMBL" id="BAAFGK010000005">
    <property type="protein sequence ID" value="GAB0058455.1"/>
    <property type="molecule type" value="Genomic_DNA"/>
</dbReference>
<feature type="signal peptide" evidence="1">
    <location>
        <begin position="1"/>
        <end position="18"/>
    </location>
</feature>
<dbReference type="Proteomes" id="UP001628193">
    <property type="component" value="Unassembled WGS sequence"/>
</dbReference>
<keyword evidence="3" id="KW-1185">Reference proteome</keyword>
<evidence type="ECO:0000313" key="2">
    <source>
        <dbReference type="EMBL" id="GAB0058455.1"/>
    </source>
</evidence>
<evidence type="ECO:0000313" key="3">
    <source>
        <dbReference type="Proteomes" id="UP001628193"/>
    </source>
</evidence>
<feature type="chain" id="PRO_5046061525" description="Porin" evidence="1">
    <location>
        <begin position="19"/>
        <end position="449"/>
    </location>
</feature>
<proteinExistence type="predicted"/>
<evidence type="ECO:0000256" key="1">
    <source>
        <dbReference type="SAM" id="SignalP"/>
    </source>
</evidence>
<protein>
    <recommendedName>
        <fullName evidence="4">Porin</fullName>
    </recommendedName>
</protein>
<evidence type="ECO:0008006" key="4">
    <source>
        <dbReference type="Google" id="ProtNLM"/>
    </source>
</evidence>
<comment type="caution">
    <text evidence="2">The sequence shown here is derived from an EMBL/GenBank/DDBJ whole genome shotgun (WGS) entry which is preliminary data.</text>
</comment>
<dbReference type="RefSeq" id="WP_420906177.1">
    <property type="nucleotide sequence ID" value="NZ_BAAFGK010000005.1"/>
</dbReference>
<reference evidence="2 3" key="1">
    <citation type="submission" date="2024-09" db="EMBL/GenBank/DDBJ databases">
        <title>Draft genome sequence of Candidatus Magnetaquicoccaceae bacterium FCR-1.</title>
        <authorList>
            <person name="Shimoshige H."/>
            <person name="Shimamura S."/>
            <person name="Taoka A."/>
            <person name="Kobayashi H."/>
            <person name="Maekawa T."/>
        </authorList>
    </citation>
    <scope>NUCLEOTIDE SEQUENCE [LARGE SCALE GENOMIC DNA]</scope>
    <source>
        <strain evidence="2 3">FCR-1</strain>
    </source>
</reference>
<accession>A0ABQ0CC31</accession>